<name>A0ABV4D2X8_9LACT</name>
<accession>A0ABV4D2X8</accession>
<reference evidence="2 3" key="1">
    <citation type="submission" date="2024-03" db="EMBL/GenBank/DDBJ databases">
        <title>Mouse gut bacterial collection (mGBC) of GemPharmatech.</title>
        <authorList>
            <person name="He Y."/>
            <person name="Dong L."/>
            <person name="Wu D."/>
            <person name="Gao X."/>
            <person name="Lin Z."/>
        </authorList>
    </citation>
    <scope>NUCLEOTIDE SEQUENCE [LARGE SCALE GENOMIC DNA]</scope>
    <source>
        <strain evidence="2 3">61-15</strain>
    </source>
</reference>
<keyword evidence="3" id="KW-1185">Reference proteome</keyword>
<protein>
    <recommendedName>
        <fullName evidence="4">Lipoprotein</fullName>
    </recommendedName>
</protein>
<dbReference type="Proteomes" id="UP001565283">
    <property type="component" value="Unassembled WGS sequence"/>
</dbReference>
<evidence type="ECO:0000256" key="1">
    <source>
        <dbReference type="SAM" id="SignalP"/>
    </source>
</evidence>
<keyword evidence="1" id="KW-0732">Signal</keyword>
<dbReference type="EMBL" id="JBCLSH010000021">
    <property type="protein sequence ID" value="MEY8443901.1"/>
    <property type="molecule type" value="Genomic_DNA"/>
</dbReference>
<dbReference type="RefSeq" id="WP_369948436.1">
    <property type="nucleotide sequence ID" value="NZ_JBCLSH010000021.1"/>
</dbReference>
<evidence type="ECO:0000313" key="2">
    <source>
        <dbReference type="EMBL" id="MEY8443901.1"/>
    </source>
</evidence>
<feature type="chain" id="PRO_5047537543" description="Lipoprotein" evidence="1">
    <location>
        <begin position="20"/>
        <end position="328"/>
    </location>
</feature>
<evidence type="ECO:0000313" key="3">
    <source>
        <dbReference type="Proteomes" id="UP001565283"/>
    </source>
</evidence>
<sequence length="328" mass="36587">MKKHFLIGAALLTTFTLTACSNSKTAKQNYIDSYTALSNQSQDNNSHDVSIKFDSFDMQGDASSKEINALLNNASMNVKVSVDYNNKVVALNTDGKISDQELELNMLLGKKGVYVENSQVTSLIDNFQSANPYVSLYGQLLDQLDQKYLLIDQTVMEDGIASQGGSTDSESWKSTYNQFFEKTKTDKKDIEKNFKDIPEKNFTQSGDKVTMKLSGNGDDIKGYLKNLMTTSNKEDIQAMMDDLDKYTNIKSMDVETTLNPKTHESESKINGDIQSKDGKTSAKFKMTVTAKSSKENKSITEPSEKDAISLSQMFKNLMLESSQEVDTY</sequence>
<organism evidence="2 3">
    <name type="scientific">Lactococcus ileimucosae</name>
    <dbReference type="NCBI Taxonomy" id="2941329"/>
    <lineage>
        <taxon>Bacteria</taxon>
        <taxon>Bacillati</taxon>
        <taxon>Bacillota</taxon>
        <taxon>Bacilli</taxon>
        <taxon>Lactobacillales</taxon>
        <taxon>Streptococcaceae</taxon>
        <taxon>Lactococcus</taxon>
    </lineage>
</organism>
<gene>
    <name evidence="2" type="ORF">AALA52_06555</name>
</gene>
<dbReference type="PROSITE" id="PS51257">
    <property type="entry name" value="PROKAR_LIPOPROTEIN"/>
    <property type="match status" value="1"/>
</dbReference>
<proteinExistence type="predicted"/>
<comment type="caution">
    <text evidence="2">The sequence shown here is derived from an EMBL/GenBank/DDBJ whole genome shotgun (WGS) entry which is preliminary data.</text>
</comment>
<evidence type="ECO:0008006" key="4">
    <source>
        <dbReference type="Google" id="ProtNLM"/>
    </source>
</evidence>
<feature type="signal peptide" evidence="1">
    <location>
        <begin position="1"/>
        <end position="19"/>
    </location>
</feature>